<dbReference type="InterPro" id="IPR036188">
    <property type="entry name" value="FAD/NAD-bd_sf"/>
</dbReference>
<organism evidence="5 6">
    <name type="scientific">Nyctiprogne leucopyga</name>
    <dbReference type="NCBI Taxonomy" id="382315"/>
    <lineage>
        <taxon>Eukaryota</taxon>
        <taxon>Metazoa</taxon>
        <taxon>Chordata</taxon>
        <taxon>Craniata</taxon>
        <taxon>Vertebrata</taxon>
        <taxon>Euteleostomi</taxon>
        <taxon>Archelosauria</taxon>
        <taxon>Archosauria</taxon>
        <taxon>Dinosauria</taxon>
        <taxon>Saurischia</taxon>
        <taxon>Theropoda</taxon>
        <taxon>Coelurosauria</taxon>
        <taxon>Aves</taxon>
        <taxon>Neognathae</taxon>
        <taxon>Neoaves</taxon>
        <taxon>Strisores</taxon>
        <taxon>Caprimulgiformes</taxon>
        <taxon>Caprimulgidae</taxon>
        <taxon>Chordeilinae</taxon>
        <taxon>Nyctiprogne</taxon>
    </lineage>
</organism>
<evidence type="ECO:0000259" key="4">
    <source>
        <dbReference type="Pfam" id="PF01266"/>
    </source>
</evidence>
<dbReference type="SUPFAM" id="SSF51905">
    <property type="entry name" value="FAD/NAD(P)-binding domain"/>
    <property type="match status" value="1"/>
</dbReference>
<dbReference type="Gene3D" id="3.30.9.10">
    <property type="entry name" value="D-Amino Acid Oxidase, subunit A, domain 2"/>
    <property type="match status" value="1"/>
</dbReference>
<gene>
    <name evidence="5" type="primary">Foxred1</name>
    <name evidence="5" type="ORF">NYCLEU_R14402</name>
</gene>
<accession>A0A7L4CR89</accession>
<dbReference type="PANTHER" id="PTHR13847:SF287">
    <property type="entry name" value="FAD-DEPENDENT OXIDOREDUCTASE DOMAIN-CONTAINING PROTEIN 1"/>
    <property type="match status" value="1"/>
</dbReference>
<dbReference type="AlphaFoldDB" id="A0A7L4CR89"/>
<evidence type="ECO:0000256" key="1">
    <source>
        <dbReference type="ARBA" id="ARBA00023002"/>
    </source>
</evidence>
<name>A0A7L4CR89_9AVES</name>
<keyword evidence="6" id="KW-1185">Reference proteome</keyword>
<evidence type="ECO:0000313" key="6">
    <source>
        <dbReference type="Proteomes" id="UP000551823"/>
    </source>
</evidence>
<dbReference type="GO" id="GO:0032981">
    <property type="term" value="P:mitochondrial respiratory chain complex I assembly"/>
    <property type="evidence" value="ECO:0007669"/>
    <property type="project" value="TreeGrafter"/>
</dbReference>
<dbReference type="Gene3D" id="3.50.50.60">
    <property type="entry name" value="FAD/NAD(P)-binding domain"/>
    <property type="match status" value="1"/>
</dbReference>
<dbReference type="Proteomes" id="UP000551823">
    <property type="component" value="Unassembled WGS sequence"/>
</dbReference>
<evidence type="ECO:0000256" key="2">
    <source>
        <dbReference type="ARBA" id="ARBA00039785"/>
    </source>
</evidence>
<proteinExistence type="predicted"/>
<dbReference type="PANTHER" id="PTHR13847">
    <property type="entry name" value="SARCOSINE DEHYDROGENASE-RELATED"/>
    <property type="match status" value="1"/>
</dbReference>
<sequence length="123" mass="13792">VSRPQEQEPDARDLSVDRDYFQEQVWPRLARRVPAFESLRPRGAWAGFYDQNVFDGSAVLGPHPRLENLFVAAGFSGRGLQHAPAAGRALAELLLRGRFLSLDLRRLGWARLSAGEPLREAAR</sequence>
<reference evidence="5 6" key="1">
    <citation type="submission" date="2019-09" db="EMBL/GenBank/DDBJ databases">
        <title>Bird 10,000 Genomes (B10K) Project - Family phase.</title>
        <authorList>
            <person name="Zhang G."/>
        </authorList>
    </citation>
    <scope>NUCLEOTIDE SEQUENCE [LARGE SCALE GENOMIC DNA]</scope>
    <source>
        <strain evidence="5">B10K-DU-005-01</strain>
    </source>
</reference>
<dbReference type="InterPro" id="IPR006076">
    <property type="entry name" value="FAD-dep_OxRdtase"/>
</dbReference>
<evidence type="ECO:0000256" key="3">
    <source>
        <dbReference type="ARBA" id="ARBA00046185"/>
    </source>
</evidence>
<dbReference type="EMBL" id="VZZU01012047">
    <property type="protein sequence ID" value="NXW52676.1"/>
    <property type="molecule type" value="Genomic_DNA"/>
</dbReference>
<keyword evidence="1" id="KW-0560">Oxidoreductase</keyword>
<evidence type="ECO:0000313" key="5">
    <source>
        <dbReference type="EMBL" id="NXW52676.1"/>
    </source>
</evidence>
<protein>
    <recommendedName>
        <fullName evidence="2">FAD-dependent oxidoreductase domain-containing protein 1</fullName>
    </recommendedName>
</protein>
<comment type="function">
    <text evidence="3">Required for the assembly of the mitochondrial membrane respiratory chain NADH dehydrogenase (Complex I). Involved in mid-late stages of complex I assembly.</text>
</comment>
<comment type="caution">
    <text evidence="5">The sequence shown here is derived from an EMBL/GenBank/DDBJ whole genome shotgun (WGS) entry which is preliminary data.</text>
</comment>
<dbReference type="GO" id="GO:0005739">
    <property type="term" value="C:mitochondrion"/>
    <property type="evidence" value="ECO:0007669"/>
    <property type="project" value="GOC"/>
</dbReference>
<dbReference type="Pfam" id="PF01266">
    <property type="entry name" value="DAO"/>
    <property type="match status" value="1"/>
</dbReference>
<feature type="non-terminal residue" evidence="5">
    <location>
        <position position="123"/>
    </location>
</feature>
<dbReference type="GO" id="GO:0016491">
    <property type="term" value="F:oxidoreductase activity"/>
    <property type="evidence" value="ECO:0007669"/>
    <property type="project" value="UniProtKB-KW"/>
</dbReference>
<feature type="non-terminal residue" evidence="5">
    <location>
        <position position="1"/>
    </location>
</feature>
<feature type="domain" description="FAD dependent oxidoreductase" evidence="4">
    <location>
        <begin position="13"/>
        <end position="93"/>
    </location>
</feature>